<organism evidence="1 2">
    <name type="scientific">Pristionchus pacificus</name>
    <name type="common">Parasitic nematode worm</name>
    <dbReference type="NCBI Taxonomy" id="54126"/>
    <lineage>
        <taxon>Eukaryota</taxon>
        <taxon>Metazoa</taxon>
        <taxon>Ecdysozoa</taxon>
        <taxon>Nematoda</taxon>
        <taxon>Chromadorea</taxon>
        <taxon>Rhabditida</taxon>
        <taxon>Rhabditina</taxon>
        <taxon>Diplogasteromorpha</taxon>
        <taxon>Diplogasteroidea</taxon>
        <taxon>Neodiplogasteridae</taxon>
        <taxon>Pristionchus</taxon>
    </lineage>
</organism>
<dbReference type="GO" id="GO:0016298">
    <property type="term" value="F:lipase activity"/>
    <property type="evidence" value="ECO:0000318"/>
    <property type="project" value="GO_Central"/>
</dbReference>
<dbReference type="SUPFAM" id="SSF53474">
    <property type="entry name" value="alpha/beta-Hydrolases"/>
    <property type="match status" value="1"/>
</dbReference>
<keyword evidence="2" id="KW-1185">Reference proteome</keyword>
<proteinExistence type="predicted"/>
<dbReference type="PANTHER" id="PTHR32015">
    <property type="entry name" value="FASTING INDUCED LIPASE"/>
    <property type="match status" value="1"/>
</dbReference>
<dbReference type="Proteomes" id="UP000005239">
    <property type="component" value="Unassembled WGS sequence"/>
</dbReference>
<reference evidence="2" key="1">
    <citation type="journal article" date="2008" name="Nat. Genet.">
        <title>The Pristionchus pacificus genome provides a unique perspective on nematode lifestyle and parasitism.</title>
        <authorList>
            <person name="Dieterich C."/>
            <person name="Clifton S.W."/>
            <person name="Schuster L.N."/>
            <person name="Chinwalla A."/>
            <person name="Delehaunty K."/>
            <person name="Dinkelacker I."/>
            <person name="Fulton L."/>
            <person name="Fulton R."/>
            <person name="Godfrey J."/>
            <person name="Minx P."/>
            <person name="Mitreva M."/>
            <person name="Roeseler W."/>
            <person name="Tian H."/>
            <person name="Witte H."/>
            <person name="Yang S.P."/>
            <person name="Wilson R.K."/>
            <person name="Sommer R.J."/>
        </authorList>
    </citation>
    <scope>NUCLEOTIDE SEQUENCE [LARGE SCALE GENOMIC DNA]</scope>
    <source>
        <strain evidence="2">PS312</strain>
    </source>
</reference>
<dbReference type="PANTHER" id="PTHR32015:SF9">
    <property type="entry name" value="LIPASE RELATED-RELATED"/>
    <property type="match status" value="1"/>
</dbReference>
<dbReference type="FunFam" id="3.40.50.1820:FF:000191">
    <property type="entry name" value="LIPaSe related"/>
    <property type="match status" value="1"/>
</dbReference>
<dbReference type="InterPro" id="IPR002918">
    <property type="entry name" value="Lipase_EstA/Esterase_EstB"/>
</dbReference>
<name>A0A2A6BCW4_PRIPA</name>
<dbReference type="InterPro" id="IPR029058">
    <property type="entry name" value="AB_hydrolase_fold"/>
</dbReference>
<sequence length="334" mass="37246">MVLYRILLLVSLLVFSASAEEEEFGPFTKDFVKFMYRNPERNEYAISAFEAYGPNGTFGGKAKNEKMELTHQPVLFIHGNSDSALNYSVNATGWTESVKYFTGQGYKGFELYGLTYGSRHIENSMNNYIKCRNIVGIRRFIEAILSYSQADKIDIIAHSMGVSLARKAIQGGLVRMSEEACDLGDSIAHKVDAFVAIAGANYGMCLCTMDGIKNMPACSQEGYTPGTCGTSGTFESCGSEDSECEKDDYASILQQINKGDKEASFIASLWSDDDKVLGKKNLVWGRKTSVVANSDYTHAYNDYDHFEMKTKTCKDQYNLVTTHSRISNRSKRHH</sequence>
<dbReference type="Gene3D" id="3.40.50.1820">
    <property type="entry name" value="alpha/beta hydrolase"/>
    <property type="match status" value="1"/>
</dbReference>
<accession>A0A8R1YXP8</accession>
<dbReference type="GO" id="GO:0016042">
    <property type="term" value="P:lipid catabolic process"/>
    <property type="evidence" value="ECO:0000318"/>
    <property type="project" value="GO_Central"/>
</dbReference>
<gene>
    <name evidence="1" type="primary">WBGene00277316</name>
</gene>
<protein>
    <submittedName>
        <fullName evidence="1">Lips-1</fullName>
    </submittedName>
</protein>
<evidence type="ECO:0000313" key="2">
    <source>
        <dbReference type="Proteomes" id="UP000005239"/>
    </source>
</evidence>
<reference evidence="1" key="2">
    <citation type="submission" date="2022-06" db="UniProtKB">
        <authorList>
            <consortium name="EnsemblMetazoa"/>
        </authorList>
    </citation>
    <scope>IDENTIFICATION</scope>
    <source>
        <strain evidence="1">PS312</strain>
    </source>
</reference>
<dbReference type="EnsemblMetazoa" id="PPA38947.1">
    <property type="protein sequence ID" value="PPA38947.1"/>
    <property type="gene ID" value="WBGene00277316"/>
</dbReference>
<dbReference type="AlphaFoldDB" id="A0A2A6BCW4"/>
<dbReference type="Pfam" id="PF01674">
    <property type="entry name" value="Lipase_2"/>
    <property type="match status" value="1"/>
</dbReference>
<accession>A0A2A6BCW4</accession>
<evidence type="ECO:0000313" key="1">
    <source>
        <dbReference type="EnsemblMetazoa" id="PPA38947.1"/>
    </source>
</evidence>